<dbReference type="AlphaFoldDB" id="A0A9P3UTB4"/>
<keyword evidence="3" id="KW-1185">Reference proteome</keyword>
<protein>
    <submittedName>
        <fullName evidence="2">Uncharacterized protein</fullName>
    </submittedName>
</protein>
<feature type="region of interest" description="Disordered" evidence="1">
    <location>
        <begin position="45"/>
        <end position="86"/>
    </location>
</feature>
<feature type="compositionally biased region" description="Polar residues" evidence="1">
    <location>
        <begin position="65"/>
        <end position="82"/>
    </location>
</feature>
<comment type="caution">
    <text evidence="2">The sequence shown here is derived from an EMBL/GenBank/DDBJ whole genome shotgun (WGS) entry which is preliminary data.</text>
</comment>
<dbReference type="EMBL" id="BRPK01000017">
    <property type="protein sequence ID" value="GLB44453.1"/>
    <property type="molecule type" value="Genomic_DNA"/>
</dbReference>
<feature type="region of interest" description="Disordered" evidence="1">
    <location>
        <begin position="1"/>
        <end position="20"/>
    </location>
</feature>
<gene>
    <name evidence="2" type="ORF">LshimejAT787_1700800</name>
</gene>
<evidence type="ECO:0000313" key="3">
    <source>
        <dbReference type="Proteomes" id="UP001063166"/>
    </source>
</evidence>
<evidence type="ECO:0000256" key="1">
    <source>
        <dbReference type="SAM" id="MobiDB-lite"/>
    </source>
</evidence>
<dbReference type="OrthoDB" id="3215388at2759"/>
<feature type="compositionally biased region" description="Low complexity" evidence="1">
    <location>
        <begin position="1"/>
        <end position="12"/>
    </location>
</feature>
<organism evidence="2 3">
    <name type="scientific">Lyophyllum shimeji</name>
    <name type="common">Hon-shimeji</name>
    <name type="synonym">Tricholoma shimeji</name>
    <dbReference type="NCBI Taxonomy" id="47721"/>
    <lineage>
        <taxon>Eukaryota</taxon>
        <taxon>Fungi</taxon>
        <taxon>Dikarya</taxon>
        <taxon>Basidiomycota</taxon>
        <taxon>Agaricomycotina</taxon>
        <taxon>Agaricomycetes</taxon>
        <taxon>Agaricomycetidae</taxon>
        <taxon>Agaricales</taxon>
        <taxon>Tricholomatineae</taxon>
        <taxon>Lyophyllaceae</taxon>
        <taxon>Lyophyllum</taxon>
    </lineage>
</organism>
<evidence type="ECO:0000313" key="2">
    <source>
        <dbReference type="EMBL" id="GLB44453.1"/>
    </source>
</evidence>
<dbReference type="Proteomes" id="UP001063166">
    <property type="component" value="Unassembled WGS sequence"/>
</dbReference>
<reference evidence="2" key="1">
    <citation type="submission" date="2022-07" db="EMBL/GenBank/DDBJ databases">
        <title>The genome of Lyophyllum shimeji provides insight into the initial evolution of ectomycorrhizal fungal genome.</title>
        <authorList>
            <person name="Kobayashi Y."/>
            <person name="Shibata T."/>
            <person name="Hirakawa H."/>
            <person name="Shigenobu S."/>
            <person name="Nishiyama T."/>
            <person name="Yamada A."/>
            <person name="Hasebe M."/>
            <person name="Kawaguchi M."/>
        </authorList>
    </citation>
    <scope>NUCLEOTIDE SEQUENCE</scope>
    <source>
        <strain evidence="2">AT787</strain>
    </source>
</reference>
<feature type="compositionally biased region" description="Low complexity" evidence="1">
    <location>
        <begin position="45"/>
        <end position="55"/>
    </location>
</feature>
<sequence>MFFSASANSSSSTLTPQKAPTKNYEAAFGALSSSYGFAGPVPIVPSSTSSSSSSKKPSKHIPPSMTSASPGSRSPTQPQPQRKNYEAAFGTLVSSYGFGGPIPIVPSKSTKT</sequence>
<name>A0A9P3UTB4_LYOSH</name>
<proteinExistence type="predicted"/>
<accession>A0A9P3UTB4</accession>